<accession>A0A4Y4C6M7</accession>
<feature type="compositionally biased region" description="Pro residues" evidence="1">
    <location>
        <begin position="137"/>
        <end position="151"/>
    </location>
</feature>
<evidence type="ECO:0000313" key="3">
    <source>
        <dbReference type="Proteomes" id="UP000319986"/>
    </source>
</evidence>
<dbReference type="AlphaFoldDB" id="A0A4Y4C6M7"/>
<gene>
    <name evidence="2" type="ORF">CVA01_28560</name>
</gene>
<feature type="region of interest" description="Disordered" evidence="1">
    <location>
        <begin position="114"/>
        <end position="187"/>
    </location>
</feature>
<dbReference type="RefSeq" id="WP_141331635.1">
    <property type="nucleotide sequence ID" value="NZ_BJNT01000029.1"/>
</dbReference>
<feature type="compositionally biased region" description="Basic and acidic residues" evidence="1">
    <location>
        <begin position="158"/>
        <end position="187"/>
    </location>
</feature>
<evidence type="ECO:0000313" key="2">
    <source>
        <dbReference type="EMBL" id="GEC87542.1"/>
    </source>
</evidence>
<organism evidence="2 3">
    <name type="scientific">Corynebacterium variabile</name>
    <dbReference type="NCBI Taxonomy" id="1727"/>
    <lineage>
        <taxon>Bacteria</taxon>
        <taxon>Bacillati</taxon>
        <taxon>Actinomycetota</taxon>
        <taxon>Actinomycetes</taxon>
        <taxon>Mycobacteriales</taxon>
        <taxon>Corynebacteriaceae</taxon>
        <taxon>Corynebacterium</taxon>
    </lineage>
</organism>
<dbReference type="GeneID" id="82888925"/>
<dbReference type="Proteomes" id="UP000319986">
    <property type="component" value="Unassembled WGS sequence"/>
</dbReference>
<reference evidence="2 3" key="1">
    <citation type="submission" date="2019-06" db="EMBL/GenBank/DDBJ databases">
        <title>Whole genome shotgun sequence of Corynebacterium variabile NBRC 15286.</title>
        <authorList>
            <person name="Hosoyama A."/>
            <person name="Uohara A."/>
            <person name="Ohji S."/>
            <person name="Ichikawa N."/>
        </authorList>
    </citation>
    <scope>NUCLEOTIDE SEQUENCE [LARGE SCALE GENOMIC DNA]</scope>
    <source>
        <strain evidence="2 3">NBRC 15286</strain>
    </source>
</reference>
<name>A0A4Y4C6M7_9CORY</name>
<proteinExistence type="predicted"/>
<protein>
    <submittedName>
        <fullName evidence="2">Uncharacterized protein</fullName>
    </submittedName>
</protein>
<comment type="caution">
    <text evidence="2">The sequence shown here is derived from an EMBL/GenBank/DDBJ whole genome shotgun (WGS) entry which is preliminary data.</text>
</comment>
<sequence length="203" mass="21883">MSTVNPHITDRELHALGWPPLVLQQLARDRARIIADKVMELAETELEWAPLRGMSCAEWMQMVDEECAEDAPLSAAEFAEIIGDSARTAAADLASYLALPADAGDDDAALVASVAAEHEQDTAPTASPALVEDPDGPVDPAPAPAPTPAPTPEVDSEQVAREEQEAWDEREARVARAEARAEKRQERLTERLAARAAAREDGF</sequence>
<evidence type="ECO:0000256" key="1">
    <source>
        <dbReference type="SAM" id="MobiDB-lite"/>
    </source>
</evidence>
<dbReference type="EMBL" id="BJNT01000029">
    <property type="protein sequence ID" value="GEC87542.1"/>
    <property type="molecule type" value="Genomic_DNA"/>
</dbReference>